<name>A0ABR5VRJ6_9GAMM</name>
<gene>
    <name evidence="1" type="ORF">A2I98_14245</name>
</gene>
<comment type="caution">
    <text evidence="1">The sequence shown here is derived from an EMBL/GenBank/DDBJ whole genome shotgun (WGS) entry which is preliminary data.</text>
</comment>
<organism evidence="1 2">
    <name type="scientific">Pseudoalteromonas agarivorans</name>
    <dbReference type="NCBI Taxonomy" id="176102"/>
    <lineage>
        <taxon>Bacteria</taxon>
        <taxon>Pseudomonadati</taxon>
        <taxon>Pseudomonadota</taxon>
        <taxon>Gammaproteobacteria</taxon>
        <taxon>Alteromonadales</taxon>
        <taxon>Pseudoalteromonadaceae</taxon>
        <taxon>Pseudoalteromonas</taxon>
    </lineage>
</organism>
<reference evidence="1 2" key="1">
    <citation type="submission" date="2016-03" db="EMBL/GenBank/DDBJ databases">
        <authorList>
            <person name="Zhang H."/>
            <person name="Liu R."/>
            <person name="Wang M."/>
            <person name="Wang H."/>
            <person name="Wang L."/>
            <person name="Song L."/>
        </authorList>
    </citation>
    <scope>NUCLEOTIDE SEQUENCE [LARGE SCALE GENOMIC DNA]</scope>
    <source>
        <strain evidence="1 2">DSM 16098</strain>
    </source>
</reference>
<evidence type="ECO:0000313" key="2">
    <source>
        <dbReference type="Proteomes" id="UP000075621"/>
    </source>
</evidence>
<accession>A0ABR5VRJ6</accession>
<dbReference type="EMBL" id="LVCM01000016">
    <property type="protein sequence ID" value="KYL33195.1"/>
    <property type="molecule type" value="Genomic_DNA"/>
</dbReference>
<proteinExistence type="predicted"/>
<evidence type="ECO:0000313" key="1">
    <source>
        <dbReference type="EMBL" id="KYL33195.1"/>
    </source>
</evidence>
<protein>
    <submittedName>
        <fullName evidence="1">Uncharacterized protein</fullName>
    </submittedName>
</protein>
<dbReference type="Proteomes" id="UP000075621">
    <property type="component" value="Unassembled WGS sequence"/>
</dbReference>
<sequence>MKTFFSIFNLPKAIPTIVRILSDNKDKFDLFDVRVIVYLRKQEEYLQSVYNELIKRHGYFKNINDQIVGLNYLERLDGIADVVGPENVIVREYAKDKFVGGNIFTDFIDAADLGLAENYIFDNKYINNALPIKPLTFMKHVNACKISKELEFKVSQTLINLYANEGRSISNSRQSFLSSHNVRDIRAEHAEQNTSIQNKYLLGKAIFEDTDNLTNLTIERVNEVDALDDVINFLSEKHIALLKELYEVLNKHKVYTEIGIRAQARLLNLLSKATTNKLDISTRPFFNLLSSDLNQFLIADILREVSITFEREGDNATALALLKKAQLFRPEGVVINEKLDYLSKCLK</sequence>